<dbReference type="GO" id="GO:0033539">
    <property type="term" value="P:fatty acid beta-oxidation using acyl-CoA dehydrogenase"/>
    <property type="evidence" value="ECO:0007669"/>
    <property type="project" value="TreeGrafter"/>
</dbReference>
<protein>
    <submittedName>
        <fullName evidence="3">Hydroxylase</fullName>
    </submittedName>
</protein>
<dbReference type="EMBL" id="QRCM01000001">
    <property type="protein sequence ID" value="TXG90350.1"/>
    <property type="molecule type" value="Genomic_DNA"/>
</dbReference>
<dbReference type="SUPFAM" id="SSF56645">
    <property type="entry name" value="Acyl-CoA dehydrogenase NM domain-like"/>
    <property type="match status" value="1"/>
</dbReference>
<reference evidence="3 4" key="1">
    <citation type="submission" date="2018-07" db="EMBL/GenBank/DDBJ databases">
        <title>Genome sequence of Rhodococcus rhodnii ATCC 35071 from Rhodnius prolixus.</title>
        <authorList>
            <person name="Patel V."/>
            <person name="Vogel K.J."/>
        </authorList>
    </citation>
    <scope>NUCLEOTIDE SEQUENCE [LARGE SCALE GENOMIC DNA]</scope>
    <source>
        <strain evidence="3 4">ATCC 35071</strain>
    </source>
</reference>
<dbReference type="GO" id="GO:0016712">
    <property type="term" value="F:oxidoreductase activity, acting on paired donors, with incorporation or reduction of molecular oxygen, reduced flavin or flavoprotein as one donor, and incorporation of one atom of oxygen"/>
    <property type="evidence" value="ECO:0007669"/>
    <property type="project" value="TreeGrafter"/>
</dbReference>
<dbReference type="InterPro" id="IPR037069">
    <property type="entry name" value="AcylCoA_DH/ox_N_sf"/>
</dbReference>
<dbReference type="AlphaFoldDB" id="A0A6P2CEG6"/>
<dbReference type="InterPro" id="IPR009100">
    <property type="entry name" value="AcylCoA_DH/oxidase_NM_dom_sf"/>
</dbReference>
<comment type="caution">
    <text evidence="3">The sequence shown here is derived from an EMBL/GenBank/DDBJ whole genome shotgun (WGS) entry which is preliminary data.</text>
</comment>
<dbReference type="GO" id="GO:0005737">
    <property type="term" value="C:cytoplasm"/>
    <property type="evidence" value="ECO:0007669"/>
    <property type="project" value="TreeGrafter"/>
</dbReference>
<dbReference type="GO" id="GO:0050660">
    <property type="term" value="F:flavin adenine dinucleotide binding"/>
    <property type="evidence" value="ECO:0007669"/>
    <property type="project" value="InterPro"/>
</dbReference>
<name>A0A6P2CEG6_9NOCA</name>
<accession>A0A6P2CEG6</accession>
<dbReference type="Gene3D" id="1.10.540.10">
    <property type="entry name" value="Acyl-CoA dehydrogenase/oxidase, N-terminal domain"/>
    <property type="match status" value="1"/>
</dbReference>
<dbReference type="PANTHER" id="PTHR48083:SF19">
    <property type="entry name" value="FLAVIN-DEPENDENT MONOOXYGENASE, OXYGENASE SUBUNIT HSAA"/>
    <property type="match status" value="1"/>
</dbReference>
<dbReference type="Gene3D" id="2.40.110.10">
    <property type="entry name" value="Butyryl-CoA Dehydrogenase, subunit A, domain 2"/>
    <property type="match status" value="1"/>
</dbReference>
<dbReference type="InterPro" id="IPR046373">
    <property type="entry name" value="Acyl-CoA_Oxase/DH_mid-dom_sf"/>
</dbReference>
<dbReference type="PIRSF" id="PIRSF016578">
    <property type="entry name" value="HsaA"/>
    <property type="match status" value="1"/>
</dbReference>
<dbReference type="Gene3D" id="1.20.140.10">
    <property type="entry name" value="Butyryl-CoA Dehydrogenase, subunit A, domain 3"/>
    <property type="match status" value="1"/>
</dbReference>
<dbReference type="InterPro" id="IPR036250">
    <property type="entry name" value="AcylCo_DH-like_C"/>
</dbReference>
<proteinExistence type="predicted"/>
<dbReference type="RefSeq" id="WP_010837218.1">
    <property type="nucleotide sequence ID" value="NZ_QRCM01000001.1"/>
</dbReference>
<evidence type="ECO:0000313" key="4">
    <source>
        <dbReference type="Proteomes" id="UP000471120"/>
    </source>
</evidence>
<dbReference type="InterPro" id="IPR013107">
    <property type="entry name" value="Acyl-CoA_DH_C"/>
</dbReference>
<dbReference type="PANTHER" id="PTHR48083">
    <property type="entry name" value="MEDIUM-CHAIN SPECIFIC ACYL-COA DEHYDROGENASE, MITOCHONDRIAL-RELATED"/>
    <property type="match status" value="1"/>
</dbReference>
<organism evidence="3 4">
    <name type="scientific">Rhodococcus rhodnii</name>
    <dbReference type="NCBI Taxonomy" id="38312"/>
    <lineage>
        <taxon>Bacteria</taxon>
        <taxon>Bacillati</taxon>
        <taxon>Actinomycetota</taxon>
        <taxon>Actinomycetes</taxon>
        <taxon>Mycobacteriales</taxon>
        <taxon>Nocardiaceae</taxon>
        <taxon>Rhodococcus</taxon>
    </lineage>
</organism>
<evidence type="ECO:0000313" key="3">
    <source>
        <dbReference type="EMBL" id="TXG90350.1"/>
    </source>
</evidence>
<evidence type="ECO:0000256" key="1">
    <source>
        <dbReference type="ARBA" id="ARBA00023002"/>
    </source>
</evidence>
<evidence type="ECO:0000259" key="2">
    <source>
        <dbReference type="Pfam" id="PF08028"/>
    </source>
</evidence>
<gene>
    <name evidence="3" type="ORF">DW322_09080</name>
</gene>
<keyword evidence="1" id="KW-0560">Oxidoreductase</keyword>
<dbReference type="GO" id="GO:0003995">
    <property type="term" value="F:acyl-CoA dehydrogenase activity"/>
    <property type="evidence" value="ECO:0007669"/>
    <property type="project" value="TreeGrafter"/>
</dbReference>
<feature type="domain" description="Acyl-CoA dehydrogenase C-terminal" evidence="2">
    <location>
        <begin position="243"/>
        <end position="373"/>
    </location>
</feature>
<dbReference type="InterPro" id="IPR050741">
    <property type="entry name" value="Acyl-CoA_dehydrogenase"/>
</dbReference>
<sequence length="398" mass="43393">MSEVAKPGEVLNRIEQYADELRAEGVEGDRLMRLSDTSAKRLREAGVMRMFQPKEYGGQEAHPREFAETVMAIGALDGATGWVSGIVGVHPWELAFFDPRAQEEVWGEDPEMWMASPYAPMGVARPVDGGYILNGRWSFSSGTDHCGWVMIGAAIGDSDGKPLSPPQALHVVLPRSDYEIDAESWNVVGLRGTGSKDLIVRDAFIPDYRTIAADKVQDGRAPKEAGRDETLYHFPFSCIFPLGITSSLIGIAEGALACNIAAQRERVTVYGLPIKDDPYVMFAIGDAAAEIAASRAAILDTVDRFWDMTEKGQEVTFEQRAVGRRTQTAAAWRAVRAVDEIFARSGGGALQLATPLQRFWRDAHAGLQHAIHVPGSIFHASALTQMGGEPQGVHRAMI</sequence>
<dbReference type="Pfam" id="PF08028">
    <property type="entry name" value="Acyl-CoA_dh_2"/>
    <property type="match status" value="1"/>
</dbReference>
<dbReference type="SUPFAM" id="SSF47203">
    <property type="entry name" value="Acyl-CoA dehydrogenase C-terminal domain-like"/>
    <property type="match status" value="1"/>
</dbReference>
<dbReference type="Proteomes" id="UP000471120">
    <property type="component" value="Unassembled WGS sequence"/>
</dbReference>